<dbReference type="Proteomes" id="UP000712080">
    <property type="component" value="Unassembled WGS sequence"/>
</dbReference>
<evidence type="ECO:0000313" key="2">
    <source>
        <dbReference type="EMBL" id="NMH28167.1"/>
    </source>
</evidence>
<evidence type="ECO:0000313" key="3">
    <source>
        <dbReference type="Proteomes" id="UP000712080"/>
    </source>
</evidence>
<feature type="chain" id="PRO_5037685606" evidence="1">
    <location>
        <begin position="21"/>
        <end position="295"/>
    </location>
</feature>
<comment type="caution">
    <text evidence="2">The sequence shown here is derived from an EMBL/GenBank/DDBJ whole genome shotgun (WGS) entry which is preliminary data.</text>
</comment>
<accession>A0A972JJF8</accession>
<dbReference type="EMBL" id="JAAMPU010000104">
    <property type="protein sequence ID" value="NMH28167.1"/>
    <property type="molecule type" value="Genomic_DNA"/>
</dbReference>
<evidence type="ECO:0000256" key="1">
    <source>
        <dbReference type="SAM" id="SignalP"/>
    </source>
</evidence>
<organism evidence="2 3">
    <name type="scientific">Flavobacterium silvaticum</name>
    <dbReference type="NCBI Taxonomy" id="1852020"/>
    <lineage>
        <taxon>Bacteria</taxon>
        <taxon>Pseudomonadati</taxon>
        <taxon>Bacteroidota</taxon>
        <taxon>Flavobacteriia</taxon>
        <taxon>Flavobacteriales</taxon>
        <taxon>Flavobacteriaceae</taxon>
        <taxon>Flavobacterium</taxon>
    </lineage>
</organism>
<sequence>MPIRYYYLLLLLSLAASAQKNVFDPDFKRSAIKPSASFIVDGKIPEASGLVFWNDQLWTHNDGGHPATLFALDPNTASVVKEYKLPGIRNRDFEELTQDSTYFYLGDIGNNLGDTDTLHIYRIDKKSLIDSSKPNIEKLTFVWPETTNDGIKQKINFNCEAMVIINDLIYLFTKEHKTRCETKIFSIPKRPGKYTAKYIRTLKTKILVTGAYYSNDPNTLTLLGYSLTLRPFLLVFSNFKDTDFFSGDAKKIKIKSRFRQTEGIASDGNDFFVISEYWNFWFVHSRGRLFKLKMD</sequence>
<feature type="signal peptide" evidence="1">
    <location>
        <begin position="1"/>
        <end position="20"/>
    </location>
</feature>
<protein>
    <submittedName>
        <fullName evidence="2">T9SS C-terminal target domain-containing protein</fullName>
    </submittedName>
</protein>
<keyword evidence="1" id="KW-0732">Signal</keyword>
<gene>
    <name evidence="2" type="ORF">G6047_09000</name>
</gene>
<name>A0A972JJF8_9FLAO</name>
<dbReference type="AlphaFoldDB" id="A0A972JJF8"/>
<keyword evidence="3" id="KW-1185">Reference proteome</keyword>
<reference evidence="2" key="1">
    <citation type="submission" date="2020-02" db="EMBL/GenBank/DDBJ databases">
        <title>Flavobacterium sp. genome.</title>
        <authorList>
            <person name="Jung H.S."/>
            <person name="Baek J.H."/>
            <person name="Jeon C.O."/>
        </authorList>
    </citation>
    <scope>NUCLEOTIDE SEQUENCE</scope>
    <source>
        <strain evidence="2">SE-s28</strain>
    </source>
</reference>
<dbReference type="RefSeq" id="WP_169527271.1">
    <property type="nucleotide sequence ID" value="NZ_JAAMPU010000104.1"/>
</dbReference>
<proteinExistence type="predicted"/>